<evidence type="ECO:0000313" key="2">
    <source>
        <dbReference type="Proteomes" id="UP000234681"/>
    </source>
</evidence>
<organism evidence="1 2">
    <name type="scientific">Rattus norvegicus</name>
    <name type="common">Rat</name>
    <dbReference type="NCBI Taxonomy" id="10116"/>
    <lineage>
        <taxon>Eukaryota</taxon>
        <taxon>Metazoa</taxon>
        <taxon>Chordata</taxon>
        <taxon>Craniata</taxon>
        <taxon>Vertebrata</taxon>
        <taxon>Euteleostomi</taxon>
        <taxon>Mammalia</taxon>
        <taxon>Eutheria</taxon>
        <taxon>Euarchontoglires</taxon>
        <taxon>Glires</taxon>
        <taxon>Rodentia</taxon>
        <taxon>Myomorpha</taxon>
        <taxon>Muroidea</taxon>
        <taxon>Muridae</taxon>
        <taxon>Murinae</taxon>
        <taxon>Rattus</taxon>
    </lineage>
</organism>
<name>A6HVJ2_RAT</name>
<accession>A6HVJ2</accession>
<sequence>MEETSVVKVVLMAATGAEMTAVGMATVDLVVMEVILEVVGSYYALEGC</sequence>
<dbReference type="EMBL" id="CH473952">
    <property type="protein sequence ID" value="EDL82128.1"/>
    <property type="molecule type" value="Genomic_DNA"/>
</dbReference>
<gene>
    <name evidence="1" type="ORF">rCG_28940</name>
</gene>
<protein>
    <submittedName>
        <fullName evidence="1">RCG28940</fullName>
    </submittedName>
</protein>
<dbReference type="Proteomes" id="UP000234681">
    <property type="component" value="Chromosome 2"/>
</dbReference>
<evidence type="ECO:0000313" key="1">
    <source>
        <dbReference type="EMBL" id="EDL82128.1"/>
    </source>
</evidence>
<dbReference type="AlphaFoldDB" id="A6HVJ2"/>
<feature type="non-terminal residue" evidence="1">
    <location>
        <position position="48"/>
    </location>
</feature>
<reference evidence="2" key="1">
    <citation type="submission" date="2005-09" db="EMBL/GenBank/DDBJ databases">
        <authorList>
            <person name="Mural R.J."/>
            <person name="Li P.W."/>
            <person name="Adams M.D."/>
            <person name="Amanatides P.G."/>
            <person name="Baden-Tillson H."/>
            <person name="Barnstead M."/>
            <person name="Chin S.H."/>
            <person name="Dew I."/>
            <person name="Evans C.A."/>
            <person name="Ferriera S."/>
            <person name="Flanigan M."/>
            <person name="Fosler C."/>
            <person name="Glodek A."/>
            <person name="Gu Z."/>
            <person name="Holt R.A."/>
            <person name="Jennings D."/>
            <person name="Kraft C.L."/>
            <person name="Lu F."/>
            <person name="Nguyen T."/>
            <person name="Nusskern D.R."/>
            <person name="Pfannkoch C.M."/>
            <person name="Sitter C."/>
            <person name="Sutton G.G."/>
            <person name="Venter J.C."/>
            <person name="Wang Z."/>
            <person name="Woodage T."/>
            <person name="Zheng X.H."/>
            <person name="Zhong F."/>
        </authorList>
    </citation>
    <scope>NUCLEOTIDE SEQUENCE [LARGE SCALE GENOMIC DNA]</scope>
    <source>
        <strain>BN</strain>
        <strain evidence="2">Sprague-Dawley</strain>
    </source>
</reference>
<proteinExistence type="predicted"/>